<dbReference type="EnsemblBacteria" id="BAC88523">
    <property type="protein sequence ID" value="BAC88523"/>
    <property type="gene ID" value="BAC88523"/>
</dbReference>
<dbReference type="RefSeq" id="WP_011140585.1">
    <property type="nucleotide sequence ID" value="NC_005125.1"/>
</dbReference>
<evidence type="ECO:0000313" key="3">
    <source>
        <dbReference type="Proteomes" id="UP000000557"/>
    </source>
</evidence>
<proteinExistence type="predicted"/>
<gene>
    <name evidence="2" type="ordered locus">glr0582</name>
</gene>
<dbReference type="AlphaFoldDB" id="Q7NN32"/>
<dbReference type="InterPro" id="IPR012296">
    <property type="entry name" value="Nuclease_put_TT1808"/>
</dbReference>
<dbReference type="Pfam" id="PF05685">
    <property type="entry name" value="Uma2"/>
    <property type="match status" value="1"/>
</dbReference>
<dbReference type="InterPro" id="IPR011335">
    <property type="entry name" value="Restrct_endonuc-II-like"/>
</dbReference>
<dbReference type="Proteomes" id="UP000000557">
    <property type="component" value="Chromosome"/>
</dbReference>
<dbReference type="EMBL" id="BA000045">
    <property type="protein sequence ID" value="BAC88523.1"/>
    <property type="molecule type" value="Genomic_DNA"/>
</dbReference>
<name>Q7NN32_GLOVI</name>
<dbReference type="SUPFAM" id="SSF52980">
    <property type="entry name" value="Restriction endonuclease-like"/>
    <property type="match status" value="1"/>
</dbReference>
<dbReference type="Gene3D" id="3.90.1570.10">
    <property type="entry name" value="tt1808, chain A"/>
    <property type="match status" value="1"/>
</dbReference>
<reference evidence="2 3" key="2">
    <citation type="journal article" date="2003" name="DNA Res.">
        <title>Complete genome structure of Gloeobacter violaceus PCC 7421, a cyanobacterium that lacks thylakoids (supplement).</title>
        <authorList>
            <person name="Nakamura Y."/>
            <person name="Kaneko T."/>
            <person name="Sato S."/>
            <person name="Mimuro M."/>
            <person name="Miyashita H."/>
            <person name="Tsuchiya T."/>
            <person name="Sasamoto S."/>
            <person name="Watanabe A."/>
            <person name="Kawashima K."/>
            <person name="Kishida Y."/>
            <person name="Kiyokawa C."/>
            <person name="Kohara M."/>
            <person name="Matsumoto M."/>
            <person name="Matsuno A."/>
            <person name="Nakazaki N."/>
            <person name="Shimpo S."/>
            <person name="Takeuchi C."/>
            <person name="Yamada M."/>
            <person name="Tabata S."/>
        </authorList>
    </citation>
    <scope>NUCLEOTIDE SEQUENCE [LARGE SCALE GENOMIC DNA]</scope>
    <source>
        <strain evidence="3">ATCC 29082 / PCC 7421</strain>
    </source>
</reference>
<dbReference type="PATRIC" id="fig|251221.4.peg.591"/>
<sequence length="187" mass="20450">MAGVSVGPRPFTVGEYHRMAEAGVFAPEENVELLEGRIIAMPPQGPLHASTVRRLLNALLALGLRMDRLLIEQPITLGENGEPVPDITVVEPDPENRFYAGGHPGANRVLLVIEVSDSTLDYDLGEKRGAYARAGIGEYWVVDVRGRRVHRHTEPIESNYADTSVHSQTDVLPLLGGSIPLHELFSD</sequence>
<organism evidence="2 3">
    <name type="scientific">Gloeobacter violaceus (strain ATCC 29082 / PCC 7421)</name>
    <dbReference type="NCBI Taxonomy" id="251221"/>
    <lineage>
        <taxon>Bacteria</taxon>
        <taxon>Bacillati</taxon>
        <taxon>Cyanobacteriota</taxon>
        <taxon>Cyanophyceae</taxon>
        <taxon>Gloeobacterales</taxon>
        <taxon>Gloeobacteraceae</taxon>
        <taxon>Gloeobacter</taxon>
    </lineage>
</organism>
<dbReference type="InParanoid" id="Q7NN32"/>
<dbReference type="STRING" id="251221.gene:10758055"/>
<keyword evidence="3" id="KW-1185">Reference proteome</keyword>
<dbReference type="InterPro" id="IPR008538">
    <property type="entry name" value="Uma2"/>
</dbReference>
<reference evidence="2 3" key="1">
    <citation type="journal article" date="2003" name="DNA Res.">
        <title>Complete genome structure of Gloeobacter violaceus PCC 7421, a cyanobacterium that lacks thylakoids.</title>
        <authorList>
            <person name="Nakamura Y."/>
            <person name="Kaneko T."/>
            <person name="Sato S."/>
            <person name="Mimuro M."/>
            <person name="Miyashita H."/>
            <person name="Tsuchiya T."/>
            <person name="Sasamoto S."/>
            <person name="Watanabe A."/>
            <person name="Kawashima K."/>
            <person name="Kishida Y."/>
            <person name="Kiyokawa C."/>
            <person name="Kohara M."/>
            <person name="Matsumoto M."/>
            <person name="Matsuno A."/>
            <person name="Nakazaki N."/>
            <person name="Shimpo S."/>
            <person name="Takeuchi C."/>
            <person name="Yamada M."/>
            <person name="Tabata S."/>
        </authorList>
    </citation>
    <scope>NUCLEOTIDE SEQUENCE [LARGE SCALE GENOMIC DNA]</scope>
    <source>
        <strain evidence="3">ATCC 29082 / PCC 7421</strain>
    </source>
</reference>
<feature type="domain" description="Putative restriction endonuclease" evidence="1">
    <location>
        <begin position="15"/>
        <end position="174"/>
    </location>
</feature>
<protein>
    <submittedName>
        <fullName evidence="2">Glr0582 protein</fullName>
    </submittedName>
</protein>
<evidence type="ECO:0000259" key="1">
    <source>
        <dbReference type="Pfam" id="PF05685"/>
    </source>
</evidence>
<accession>Q7NN32</accession>
<dbReference type="HOGENOM" id="CLU_076312_2_0_3"/>
<dbReference type="OrthoDB" id="9789502at2"/>
<dbReference type="PANTHER" id="PTHR35400:SF1">
    <property type="entry name" value="SLR1083 PROTEIN"/>
    <property type="match status" value="1"/>
</dbReference>
<dbReference type="KEGG" id="gvi:glr0582"/>
<dbReference type="PANTHER" id="PTHR35400">
    <property type="entry name" value="SLR1083 PROTEIN"/>
    <property type="match status" value="1"/>
</dbReference>
<dbReference type="CDD" id="cd06260">
    <property type="entry name" value="DUF820-like"/>
    <property type="match status" value="1"/>
</dbReference>
<evidence type="ECO:0000313" key="2">
    <source>
        <dbReference type="EMBL" id="BAC88523.1"/>
    </source>
</evidence>
<dbReference type="PhylomeDB" id="Q7NN32"/>
<dbReference type="eggNOG" id="COG4636">
    <property type="taxonomic scope" value="Bacteria"/>
</dbReference>